<comment type="similarity">
    <text evidence="1 11">Belongs to the class-I pyridine nucleotide-disulfide oxidoreductase family.</text>
</comment>
<sequence>MKHYDLIVIGFGKAGKTLAKYAASIGHQVAVVEQSQTMYGGTCINIGCIPSKTLVHDGIVGKSFTSSFNRKNDVVKALNSKNYHMLADDNNIDVLDFKAQFKSNDIIELINQDGQVTQTITAQHIVINTGAKAVIPPIKGIDTAQHIYDSTGLLNIDFLPKHLVIVGGGYIALEFASMFANLGSKVTVLEHGPTIMPREEQDVVQHVLKDLANNNITIHTNVDTQSFSSDDDTTVVTTSQGEFKADAVLLATGRRPNTDELGLNNTNIAIGERGEIIVNEHLQTSVKHIYAAGDVKGGLQFTYISLDDYRIIKSVLYGDQRRNTNNRGAIPYTVFIDPPFSRVGLTASQAEAQHYNIIEHHILVNTIPRHKINDDARGMFKVIVDKDTQFILGATLYGKESEELINLIKLAIDYQIPYTVLRDNIYTHPTMTESFNDLFNI</sequence>
<evidence type="ECO:0000256" key="4">
    <source>
        <dbReference type="ARBA" id="ARBA00022857"/>
    </source>
</evidence>
<gene>
    <name evidence="14" type="ORF">SS7213T_02628</name>
</gene>
<keyword evidence="9" id="KW-0520">NAD</keyword>
<evidence type="ECO:0000256" key="5">
    <source>
        <dbReference type="ARBA" id="ARBA00023002"/>
    </source>
</evidence>
<protein>
    <recommendedName>
        <fullName evidence="16">Dihydrolipoamide dehydrogenase</fullName>
    </recommendedName>
</protein>
<dbReference type="PATRIC" id="fig|911238.3.peg.472"/>
<evidence type="ECO:0000256" key="10">
    <source>
        <dbReference type="PIRSR" id="PIRSR000350-4"/>
    </source>
</evidence>
<dbReference type="InterPro" id="IPR023753">
    <property type="entry name" value="FAD/NAD-binding_dom"/>
</dbReference>
<evidence type="ECO:0000256" key="8">
    <source>
        <dbReference type="PIRSR" id="PIRSR000350-2"/>
    </source>
</evidence>
<evidence type="ECO:0000259" key="12">
    <source>
        <dbReference type="Pfam" id="PF02852"/>
    </source>
</evidence>
<dbReference type="InterPro" id="IPR004099">
    <property type="entry name" value="Pyr_nucl-diS_OxRdtase_dimer"/>
</dbReference>
<dbReference type="Proteomes" id="UP000005413">
    <property type="component" value="Unassembled WGS sequence"/>
</dbReference>
<feature type="binding site" evidence="9">
    <location>
        <position position="253"/>
    </location>
    <ligand>
        <name>NAD(+)</name>
        <dbReference type="ChEBI" id="CHEBI:57540"/>
    </ligand>
</feature>
<dbReference type="FunFam" id="3.50.50.60:FF:000128">
    <property type="entry name" value="Pyridine nucleotide-disulfide oxidoreductase YkgC"/>
    <property type="match status" value="1"/>
</dbReference>
<evidence type="ECO:0000256" key="1">
    <source>
        <dbReference type="ARBA" id="ARBA00007532"/>
    </source>
</evidence>
<dbReference type="GO" id="GO:0003955">
    <property type="term" value="F:NAD(P)H dehydrogenase (quinone) activity"/>
    <property type="evidence" value="ECO:0007669"/>
    <property type="project" value="TreeGrafter"/>
</dbReference>
<keyword evidence="6" id="KW-1015">Disulfide bond</keyword>
<dbReference type="EMBL" id="AEUN01000089">
    <property type="protein sequence ID" value="EHJ08727.1"/>
    <property type="molecule type" value="Genomic_DNA"/>
</dbReference>
<dbReference type="InterPro" id="IPR012999">
    <property type="entry name" value="Pyr_OxRdtase_I_AS"/>
</dbReference>
<dbReference type="GO" id="GO:0016668">
    <property type="term" value="F:oxidoreductase activity, acting on a sulfur group of donors, NAD(P) as acceptor"/>
    <property type="evidence" value="ECO:0007669"/>
    <property type="project" value="InterPro"/>
</dbReference>
<comment type="cofactor">
    <cofactor evidence="9">
        <name>FAD</name>
        <dbReference type="ChEBI" id="CHEBI:57692"/>
    </cofactor>
    <text evidence="9">Binds 1 FAD per subunit.</text>
</comment>
<dbReference type="PROSITE" id="PS00076">
    <property type="entry name" value="PYRIDINE_REDOX_1"/>
    <property type="match status" value="1"/>
</dbReference>
<proteinExistence type="inferred from homology"/>
<dbReference type="NCBIfam" id="NF005572">
    <property type="entry name" value="PRK07251.1"/>
    <property type="match status" value="1"/>
</dbReference>
<keyword evidence="15" id="KW-1185">Reference proteome</keyword>
<dbReference type="GO" id="GO:0050660">
    <property type="term" value="F:flavin adenine dinucleotide binding"/>
    <property type="evidence" value="ECO:0007669"/>
    <property type="project" value="TreeGrafter"/>
</dbReference>
<evidence type="ECO:0000256" key="6">
    <source>
        <dbReference type="ARBA" id="ARBA00023157"/>
    </source>
</evidence>
<dbReference type="FunFam" id="3.30.390.30:FF:000001">
    <property type="entry name" value="Dihydrolipoyl dehydrogenase"/>
    <property type="match status" value="1"/>
</dbReference>
<feature type="domain" description="Pyridine nucleotide-disulphide oxidoreductase dimerisation" evidence="12">
    <location>
        <begin position="330"/>
        <end position="437"/>
    </location>
</feature>
<dbReference type="Pfam" id="PF02852">
    <property type="entry name" value="Pyr_redox_dim"/>
    <property type="match status" value="1"/>
</dbReference>
<dbReference type="Gene3D" id="3.30.390.30">
    <property type="match status" value="1"/>
</dbReference>
<evidence type="ECO:0000256" key="7">
    <source>
        <dbReference type="ARBA" id="ARBA00023284"/>
    </source>
</evidence>
<feature type="disulfide bond" description="Redox-active" evidence="10">
    <location>
        <begin position="43"/>
        <end position="48"/>
    </location>
</feature>
<dbReference type="SUPFAM" id="SSF51905">
    <property type="entry name" value="FAD/NAD(P)-binding domain"/>
    <property type="match status" value="1"/>
</dbReference>
<evidence type="ECO:0000256" key="11">
    <source>
        <dbReference type="RuleBase" id="RU003691"/>
    </source>
</evidence>
<accession>G5JGF9</accession>
<dbReference type="Pfam" id="PF07992">
    <property type="entry name" value="Pyr_redox_2"/>
    <property type="match status" value="1"/>
</dbReference>
<evidence type="ECO:0000256" key="3">
    <source>
        <dbReference type="ARBA" id="ARBA00022827"/>
    </source>
</evidence>
<evidence type="ECO:0000259" key="13">
    <source>
        <dbReference type="Pfam" id="PF07992"/>
    </source>
</evidence>
<dbReference type="SUPFAM" id="SSF55424">
    <property type="entry name" value="FAD/NAD-linked reductases, dimerisation (C-terminal) domain"/>
    <property type="match status" value="1"/>
</dbReference>
<evidence type="ECO:0000313" key="15">
    <source>
        <dbReference type="Proteomes" id="UP000005413"/>
    </source>
</evidence>
<evidence type="ECO:0000313" key="14">
    <source>
        <dbReference type="EMBL" id="EHJ08727.1"/>
    </source>
</evidence>
<organism evidence="14 15">
    <name type="scientific">Staphylococcus simiae CCM 7213 = CCUG 51256</name>
    <dbReference type="NCBI Taxonomy" id="911238"/>
    <lineage>
        <taxon>Bacteria</taxon>
        <taxon>Bacillati</taxon>
        <taxon>Bacillota</taxon>
        <taxon>Bacilli</taxon>
        <taxon>Bacillales</taxon>
        <taxon>Staphylococcaceae</taxon>
        <taxon>Staphylococcus</taxon>
    </lineage>
</organism>
<keyword evidence="7 11" id="KW-0676">Redox-active center</keyword>
<reference evidence="14 15" key="1">
    <citation type="journal article" date="2012" name="BMC Genomics">
        <title>Comparative genomic analysis of the genus Staphylococcus including Staphylococcus aureus and its newly described sister species Staphylococcus simiae.</title>
        <authorList>
            <person name="Suzuki H."/>
            <person name="Lefebure T."/>
            <person name="Pavinski Bitar P."/>
            <person name="Stanhope M.J."/>
        </authorList>
    </citation>
    <scope>NUCLEOTIDE SEQUENCE [LARGE SCALE GENOMIC DNA]</scope>
    <source>
        <strain evidence="14 15">CCM 7213</strain>
    </source>
</reference>
<keyword evidence="3 9" id="KW-0274">FAD</keyword>
<dbReference type="AlphaFoldDB" id="G5JGF9"/>
<feature type="binding site" evidence="9">
    <location>
        <position position="294"/>
    </location>
    <ligand>
        <name>FAD</name>
        <dbReference type="ChEBI" id="CHEBI:57692"/>
    </ligand>
</feature>
<name>G5JGF9_9STAP</name>
<dbReference type="PANTHER" id="PTHR43014:SF4">
    <property type="entry name" value="PYRIDINE NUCLEOTIDE-DISULFIDE OXIDOREDUCTASE RCLA-RELATED"/>
    <property type="match status" value="1"/>
</dbReference>
<dbReference type="Gene3D" id="3.50.50.60">
    <property type="entry name" value="FAD/NAD(P)-binding domain"/>
    <property type="match status" value="2"/>
</dbReference>
<feature type="binding site" evidence="9">
    <location>
        <begin position="167"/>
        <end position="174"/>
    </location>
    <ligand>
        <name>NAD(+)</name>
        <dbReference type="ChEBI" id="CHEBI:57540"/>
    </ligand>
</feature>
<feature type="binding site" evidence="9">
    <location>
        <position position="190"/>
    </location>
    <ligand>
        <name>NAD(+)</name>
        <dbReference type="ChEBI" id="CHEBI:57540"/>
    </ligand>
</feature>
<dbReference type="PIRSF" id="PIRSF000350">
    <property type="entry name" value="Mercury_reductase_MerA"/>
    <property type="match status" value="1"/>
</dbReference>
<feature type="domain" description="FAD/NAD(P)-binding" evidence="13">
    <location>
        <begin position="4"/>
        <end position="303"/>
    </location>
</feature>
<dbReference type="PRINTS" id="PR00411">
    <property type="entry name" value="PNDRDTASEI"/>
</dbReference>
<keyword evidence="9" id="KW-0547">Nucleotide-binding</keyword>
<dbReference type="PRINTS" id="PR00368">
    <property type="entry name" value="FADPNR"/>
</dbReference>
<dbReference type="RefSeq" id="WP_002462290.1">
    <property type="nucleotide sequence ID" value="NZ_AEUN01000089.1"/>
</dbReference>
<keyword evidence="2 11" id="KW-0285">Flavoprotein</keyword>
<feature type="active site" description="Proton acceptor" evidence="8">
    <location>
        <position position="428"/>
    </location>
</feature>
<feature type="binding site" evidence="9">
    <location>
        <position position="52"/>
    </location>
    <ligand>
        <name>FAD</name>
        <dbReference type="ChEBI" id="CHEBI:57692"/>
    </ligand>
</feature>
<dbReference type="InterPro" id="IPR001100">
    <property type="entry name" value="Pyr_nuc-diS_OxRdtase"/>
</dbReference>
<dbReference type="PANTHER" id="PTHR43014">
    <property type="entry name" value="MERCURIC REDUCTASE"/>
    <property type="match status" value="1"/>
</dbReference>
<keyword evidence="4" id="KW-0521">NADP</keyword>
<dbReference type="InterPro" id="IPR016156">
    <property type="entry name" value="FAD/NAD-linked_Rdtase_dimer_sf"/>
</dbReference>
<evidence type="ECO:0000256" key="9">
    <source>
        <dbReference type="PIRSR" id="PIRSR000350-3"/>
    </source>
</evidence>
<evidence type="ECO:0000256" key="2">
    <source>
        <dbReference type="ARBA" id="ARBA00022630"/>
    </source>
</evidence>
<evidence type="ECO:0008006" key="16">
    <source>
        <dbReference type="Google" id="ProtNLM"/>
    </source>
</evidence>
<keyword evidence="5 11" id="KW-0560">Oxidoreductase</keyword>
<dbReference type="InterPro" id="IPR036188">
    <property type="entry name" value="FAD/NAD-bd_sf"/>
</dbReference>
<dbReference type="NCBIfam" id="NF041853">
    <property type="entry name" value="hythiocyan_redase_MerA"/>
    <property type="match status" value="1"/>
</dbReference>
<comment type="caution">
    <text evidence="14">The sequence shown here is derived from an EMBL/GenBank/DDBJ whole genome shotgun (WGS) entry which is preliminary data.</text>
</comment>